<feature type="compositionally biased region" description="Basic residues" evidence="1">
    <location>
        <begin position="1"/>
        <end position="14"/>
    </location>
</feature>
<dbReference type="GO" id="GO:0005634">
    <property type="term" value="C:nucleus"/>
    <property type="evidence" value="ECO:0007669"/>
    <property type="project" value="TreeGrafter"/>
</dbReference>
<dbReference type="PANTHER" id="PTHR21838">
    <property type="entry name" value="COILED-COIL DOMAIN-CONTAINING PROTEIN 137"/>
    <property type="match status" value="1"/>
</dbReference>
<evidence type="ECO:0000313" key="2">
    <source>
        <dbReference type="EMBL" id="GBN74883.1"/>
    </source>
</evidence>
<proteinExistence type="predicted"/>
<dbReference type="InterPro" id="IPR026680">
    <property type="entry name" value="CCDC137"/>
</dbReference>
<comment type="caution">
    <text evidence="2">The sequence shown here is derived from an EMBL/GenBank/DDBJ whole genome shotgun (WGS) entry which is preliminary data.</text>
</comment>
<feature type="region of interest" description="Disordered" evidence="1">
    <location>
        <begin position="1"/>
        <end position="47"/>
    </location>
</feature>
<dbReference type="OrthoDB" id="5876637at2759"/>
<organism evidence="2 3">
    <name type="scientific">Araneus ventricosus</name>
    <name type="common">Orbweaver spider</name>
    <name type="synonym">Epeira ventricosa</name>
    <dbReference type="NCBI Taxonomy" id="182803"/>
    <lineage>
        <taxon>Eukaryota</taxon>
        <taxon>Metazoa</taxon>
        <taxon>Ecdysozoa</taxon>
        <taxon>Arthropoda</taxon>
        <taxon>Chelicerata</taxon>
        <taxon>Arachnida</taxon>
        <taxon>Araneae</taxon>
        <taxon>Araneomorphae</taxon>
        <taxon>Entelegynae</taxon>
        <taxon>Araneoidea</taxon>
        <taxon>Araneidae</taxon>
        <taxon>Araneus</taxon>
    </lineage>
</organism>
<protein>
    <recommendedName>
        <fullName evidence="4">Coiled-coil domain-containing protein 137</fullName>
    </recommendedName>
</protein>
<accession>A0A4Y2RGP6</accession>
<evidence type="ECO:0000256" key="1">
    <source>
        <dbReference type="SAM" id="MobiDB-lite"/>
    </source>
</evidence>
<sequence length="286" mass="33618">MGRRLPKSSKHKKLKFVDPCYRGPAHQPKNKRLLTNEPPTVETKDQEMSKQFEEFIDLKNKAKQNAFKRRKKKKKLQQDDFIIVKNHIVDKEEPGMEKKSKKLPAVVKQKRTESENQFFNRIQRMADMAIAEAKVEEKYNIQLVDVDKKGNAKYVETNSEDGSKQISEKKKEKRKILNERKEEKKKLKRVDPEFELKKEVVPFGQVASAPPVLKAKLRKAPEFAKAGKRQLFLKNMLPSNEETSERQVRPLATKLKHMLPDKKKELENERLRVVQLYRMMKNKKAS</sequence>
<name>A0A4Y2RGP6_ARAVE</name>
<dbReference type="EMBL" id="BGPR01017015">
    <property type="protein sequence ID" value="GBN74883.1"/>
    <property type="molecule type" value="Genomic_DNA"/>
</dbReference>
<evidence type="ECO:0000313" key="3">
    <source>
        <dbReference type="Proteomes" id="UP000499080"/>
    </source>
</evidence>
<gene>
    <name evidence="2" type="ORF">AVEN_2195_1</name>
</gene>
<reference evidence="2 3" key="1">
    <citation type="journal article" date="2019" name="Sci. Rep.">
        <title>Orb-weaving spider Araneus ventricosus genome elucidates the spidroin gene catalogue.</title>
        <authorList>
            <person name="Kono N."/>
            <person name="Nakamura H."/>
            <person name="Ohtoshi R."/>
            <person name="Moran D.A.P."/>
            <person name="Shinohara A."/>
            <person name="Yoshida Y."/>
            <person name="Fujiwara M."/>
            <person name="Mori M."/>
            <person name="Tomita M."/>
            <person name="Arakawa K."/>
        </authorList>
    </citation>
    <scope>NUCLEOTIDE SEQUENCE [LARGE SCALE GENOMIC DNA]</scope>
</reference>
<dbReference type="Proteomes" id="UP000499080">
    <property type="component" value="Unassembled WGS sequence"/>
</dbReference>
<evidence type="ECO:0008006" key="4">
    <source>
        <dbReference type="Google" id="ProtNLM"/>
    </source>
</evidence>
<dbReference type="AlphaFoldDB" id="A0A4Y2RGP6"/>
<dbReference type="PANTHER" id="PTHR21838:SF2">
    <property type="entry name" value="COILED-COIL DOMAIN-CONTAINING PROTEIN 137"/>
    <property type="match status" value="1"/>
</dbReference>
<keyword evidence="3" id="KW-1185">Reference proteome</keyword>